<keyword evidence="1" id="KW-1133">Transmembrane helix</keyword>
<dbReference type="SMART" id="SM00850">
    <property type="entry name" value="LytTR"/>
    <property type="match status" value="1"/>
</dbReference>
<evidence type="ECO:0000256" key="1">
    <source>
        <dbReference type="SAM" id="Phobius"/>
    </source>
</evidence>
<dbReference type="Proteomes" id="UP000886476">
    <property type="component" value="Unassembled WGS sequence"/>
</dbReference>
<keyword evidence="4" id="KW-1185">Reference proteome</keyword>
<feature type="transmembrane region" description="Helical" evidence="1">
    <location>
        <begin position="60"/>
        <end position="78"/>
    </location>
</feature>
<accession>A0ABX2C9N1</accession>
<dbReference type="PIRSF" id="PIRSF031767">
    <property type="entry name" value="MHYE_LytTR"/>
    <property type="match status" value="1"/>
</dbReference>
<dbReference type="PANTHER" id="PTHR37299">
    <property type="entry name" value="TRANSCRIPTIONAL REGULATOR-RELATED"/>
    <property type="match status" value="1"/>
</dbReference>
<evidence type="ECO:0000259" key="2">
    <source>
        <dbReference type="PROSITE" id="PS50930"/>
    </source>
</evidence>
<dbReference type="EMBL" id="JABFDN010000001">
    <property type="protein sequence ID" value="NPU64190.1"/>
    <property type="molecule type" value="Genomic_DNA"/>
</dbReference>
<proteinExistence type="predicted"/>
<evidence type="ECO:0000313" key="3">
    <source>
        <dbReference type="EMBL" id="NPU64190.1"/>
    </source>
</evidence>
<dbReference type="InterPro" id="IPR012379">
    <property type="entry name" value="LytTR_MHYE"/>
</dbReference>
<dbReference type="Gene3D" id="2.40.50.1020">
    <property type="entry name" value="LytTr DNA-binding domain"/>
    <property type="match status" value="1"/>
</dbReference>
<dbReference type="RefSeq" id="WP_172109251.1">
    <property type="nucleotide sequence ID" value="NZ_JABFDN010000001.1"/>
</dbReference>
<keyword evidence="1" id="KW-0472">Membrane</keyword>
<feature type="transmembrane region" description="Helical" evidence="1">
    <location>
        <begin position="90"/>
        <end position="109"/>
    </location>
</feature>
<feature type="domain" description="HTH LytTR-type" evidence="2">
    <location>
        <begin position="178"/>
        <end position="283"/>
    </location>
</feature>
<dbReference type="InterPro" id="IPR046947">
    <property type="entry name" value="LytR-like"/>
</dbReference>
<feature type="transmembrane region" description="Helical" evidence="1">
    <location>
        <begin position="20"/>
        <end position="40"/>
    </location>
</feature>
<gene>
    <name evidence="3" type="ORF">HL667_04200</name>
</gene>
<evidence type="ECO:0000313" key="4">
    <source>
        <dbReference type="Proteomes" id="UP000886476"/>
    </source>
</evidence>
<dbReference type="PANTHER" id="PTHR37299:SF1">
    <property type="entry name" value="STAGE 0 SPORULATION PROTEIN A HOMOLOG"/>
    <property type="match status" value="1"/>
</dbReference>
<protein>
    <submittedName>
        <fullName evidence="3">LytTR family transcriptional regulator</fullName>
    </submittedName>
</protein>
<sequence>MNKLVVSVLSSVSRPTDRIFYAAVAAISLGTGLVNALSAAQDAAKRGAIYDVRTPLLWEMTSIVAIILLAPLLLLAVRTLRRRPAGSVRIAIALGAILAFSALHIAGMVSLRKLVLWAAGSSYDFHVSLATLVYEFRKDVLTAILIGGALWLFDRAYDAAGRAEAPSEERPASAPASLWLRDGANRVRIVPADILWVASAGNYVEYAMADGRQHLVRGTLSAVETELACFALVRIHRGRLVNMARVSALSVLPSGEFGLTFDTGQSVQGSRRYRGAVAHLERMPAAR</sequence>
<organism evidence="3 4">
    <name type="scientific">Bradyrhizobium aeschynomenes</name>
    <dbReference type="NCBI Taxonomy" id="2734909"/>
    <lineage>
        <taxon>Bacteria</taxon>
        <taxon>Pseudomonadati</taxon>
        <taxon>Pseudomonadota</taxon>
        <taxon>Alphaproteobacteria</taxon>
        <taxon>Hyphomicrobiales</taxon>
        <taxon>Nitrobacteraceae</taxon>
        <taxon>Bradyrhizobium</taxon>
    </lineage>
</organism>
<reference evidence="3" key="1">
    <citation type="submission" date="2020-05" db="EMBL/GenBank/DDBJ databases">
        <title>Nod-independent and nitrogen-fixing Bradyrhizobium aeschynomene sp. nov. isolated from nodules of Aeschynomene indica.</title>
        <authorList>
            <person name="Zhang Z."/>
        </authorList>
    </citation>
    <scope>NUCLEOTIDE SEQUENCE</scope>
    <source>
        <strain evidence="3">83012</strain>
    </source>
</reference>
<comment type="caution">
    <text evidence="3">The sequence shown here is derived from an EMBL/GenBank/DDBJ whole genome shotgun (WGS) entry which is preliminary data.</text>
</comment>
<dbReference type="InterPro" id="IPR007492">
    <property type="entry name" value="LytTR_DNA-bd_dom"/>
</dbReference>
<name>A0ABX2C9N1_9BRAD</name>
<dbReference type="Pfam" id="PF04397">
    <property type="entry name" value="LytTR"/>
    <property type="match status" value="1"/>
</dbReference>
<keyword evidence="1" id="KW-0812">Transmembrane</keyword>
<dbReference type="PROSITE" id="PS50930">
    <property type="entry name" value="HTH_LYTTR"/>
    <property type="match status" value="1"/>
</dbReference>